<evidence type="ECO:0000313" key="2">
    <source>
        <dbReference type="RefSeq" id="XP_016483249.1"/>
    </source>
</evidence>
<dbReference type="Pfam" id="PF13456">
    <property type="entry name" value="RVT_3"/>
    <property type="match status" value="1"/>
</dbReference>
<organism evidence="2">
    <name type="scientific">Nicotiana tabacum</name>
    <name type="common">Common tobacco</name>
    <dbReference type="NCBI Taxonomy" id="4097"/>
    <lineage>
        <taxon>Eukaryota</taxon>
        <taxon>Viridiplantae</taxon>
        <taxon>Streptophyta</taxon>
        <taxon>Embryophyta</taxon>
        <taxon>Tracheophyta</taxon>
        <taxon>Spermatophyta</taxon>
        <taxon>Magnoliopsida</taxon>
        <taxon>eudicotyledons</taxon>
        <taxon>Gunneridae</taxon>
        <taxon>Pentapetalae</taxon>
        <taxon>asterids</taxon>
        <taxon>lamiids</taxon>
        <taxon>Solanales</taxon>
        <taxon>Solanaceae</taxon>
        <taxon>Nicotianoideae</taxon>
        <taxon>Nicotianeae</taxon>
        <taxon>Nicotiana</taxon>
    </lineage>
</organism>
<protein>
    <submittedName>
        <fullName evidence="2">Uncharacterized protein Mb2253c-like</fullName>
    </submittedName>
</protein>
<dbReference type="STRING" id="4097.A0A1S4B329"/>
<dbReference type="InterPro" id="IPR036397">
    <property type="entry name" value="RNaseH_sf"/>
</dbReference>
<dbReference type="InterPro" id="IPR002156">
    <property type="entry name" value="RNaseH_domain"/>
</dbReference>
<dbReference type="AlphaFoldDB" id="A0A1S4B329"/>
<dbReference type="PANTHER" id="PTHR48475">
    <property type="entry name" value="RIBONUCLEASE H"/>
    <property type="match status" value="1"/>
</dbReference>
<sequence>MASESTLVDWTLFTDGASNVKGSVLGIVLITPLGETLRQAIRTIPLTNNEAEYKALIVGIELARGLVSEIIKIKCDSQLVVTQVYIIFDTKEERMQKYVIKVQDLLARFREWSITHILREDNAEADALENLGSSTEVQGSGSGTVGSSKRKLARRITWGSMGLPNNDQVKHGRNPFSPCVRRKSFDTGGSMGTNHTVFPGEQRIEQQSNANQLGAARGRQGLGACQSSG</sequence>
<reference evidence="2" key="1">
    <citation type="submission" date="2025-08" db="UniProtKB">
        <authorList>
            <consortium name="RefSeq"/>
        </authorList>
    </citation>
    <scope>IDENTIFICATION</scope>
</reference>
<accession>A0A1S4B329</accession>
<dbReference type="CDD" id="cd09279">
    <property type="entry name" value="RNase_HI_like"/>
    <property type="match status" value="1"/>
</dbReference>
<dbReference type="KEGG" id="nta:107803961"/>
<dbReference type="Gene3D" id="3.30.420.10">
    <property type="entry name" value="Ribonuclease H-like superfamily/Ribonuclease H"/>
    <property type="match status" value="1"/>
</dbReference>
<evidence type="ECO:0000259" key="1">
    <source>
        <dbReference type="PROSITE" id="PS50879"/>
    </source>
</evidence>
<dbReference type="PaxDb" id="4097-A0A1S4B329"/>
<dbReference type="GO" id="GO:0003676">
    <property type="term" value="F:nucleic acid binding"/>
    <property type="evidence" value="ECO:0007669"/>
    <property type="project" value="InterPro"/>
</dbReference>
<feature type="domain" description="RNase H type-1" evidence="1">
    <location>
        <begin position="6"/>
        <end position="134"/>
    </location>
</feature>
<dbReference type="PROSITE" id="PS50879">
    <property type="entry name" value="RNASE_H_1"/>
    <property type="match status" value="1"/>
</dbReference>
<dbReference type="SUPFAM" id="SSF53098">
    <property type="entry name" value="Ribonuclease H-like"/>
    <property type="match status" value="1"/>
</dbReference>
<dbReference type="OrthoDB" id="1933881at2759"/>
<dbReference type="PANTHER" id="PTHR48475:SF2">
    <property type="entry name" value="RIBONUCLEASE H"/>
    <property type="match status" value="1"/>
</dbReference>
<gene>
    <name evidence="2" type="primary">LOC107803961</name>
</gene>
<dbReference type="RefSeq" id="XP_016483249.1">
    <property type="nucleotide sequence ID" value="XM_016627763.1"/>
</dbReference>
<dbReference type="InterPro" id="IPR012337">
    <property type="entry name" value="RNaseH-like_sf"/>
</dbReference>
<dbReference type="SMR" id="A0A1S4B329"/>
<dbReference type="GO" id="GO:0004523">
    <property type="term" value="F:RNA-DNA hybrid ribonuclease activity"/>
    <property type="evidence" value="ECO:0007669"/>
    <property type="project" value="InterPro"/>
</dbReference>
<name>A0A1S4B329_TOBAC</name>
<proteinExistence type="predicted"/>